<dbReference type="Proteomes" id="UP000607653">
    <property type="component" value="Unassembled WGS sequence"/>
</dbReference>
<proteinExistence type="predicted"/>
<dbReference type="EMBL" id="DUZY01000128">
    <property type="protein sequence ID" value="DAD49419.1"/>
    <property type="molecule type" value="Genomic_DNA"/>
</dbReference>
<evidence type="ECO:0000313" key="2">
    <source>
        <dbReference type="Proteomes" id="UP000607653"/>
    </source>
</evidence>
<sequence>MPGRMQWQRGRGGGSGCKVVETVAELEGSTTEMVTRSASEAGAIVEVDLEGSATEAGAVVEVVETMAKLEGSTTEAGAVAEVVKTVAELEGLAIEM</sequence>
<name>A0A823A2D7_NELNU</name>
<keyword evidence="2" id="KW-1185">Reference proteome</keyword>
<gene>
    <name evidence="1" type="ORF">HUJ06_000060</name>
</gene>
<reference evidence="1 2" key="1">
    <citation type="journal article" date="2020" name="Mol. Biol. Evol.">
        <title>Distinct Expression and Methylation Patterns for Genes with Different Fates following a Single Whole-Genome Duplication in Flowering Plants.</title>
        <authorList>
            <person name="Shi T."/>
            <person name="Rahmani R.S."/>
            <person name="Gugger P.F."/>
            <person name="Wang M."/>
            <person name="Li H."/>
            <person name="Zhang Y."/>
            <person name="Li Z."/>
            <person name="Wang Q."/>
            <person name="Van de Peer Y."/>
            <person name="Marchal K."/>
            <person name="Chen J."/>
        </authorList>
    </citation>
    <scope>NUCLEOTIDE SEQUENCE [LARGE SCALE GENOMIC DNA]</scope>
    <source>
        <tissue evidence="1">Leaf</tissue>
    </source>
</reference>
<organism evidence="1 2">
    <name type="scientific">Nelumbo nucifera</name>
    <name type="common">Sacred lotus</name>
    <dbReference type="NCBI Taxonomy" id="4432"/>
    <lineage>
        <taxon>Eukaryota</taxon>
        <taxon>Viridiplantae</taxon>
        <taxon>Streptophyta</taxon>
        <taxon>Embryophyta</taxon>
        <taxon>Tracheophyta</taxon>
        <taxon>Spermatophyta</taxon>
        <taxon>Magnoliopsida</taxon>
        <taxon>Proteales</taxon>
        <taxon>Nelumbonaceae</taxon>
        <taxon>Nelumbo</taxon>
    </lineage>
</organism>
<dbReference type="AlphaFoldDB" id="A0A823A2D7"/>
<comment type="caution">
    <text evidence="1">The sequence shown here is derived from an EMBL/GenBank/DDBJ whole genome shotgun (WGS) entry which is preliminary data.</text>
</comment>
<evidence type="ECO:0000313" key="1">
    <source>
        <dbReference type="EMBL" id="DAD49419.1"/>
    </source>
</evidence>
<protein>
    <submittedName>
        <fullName evidence="1">Uncharacterized protein</fullName>
    </submittedName>
</protein>
<accession>A0A823A2D7</accession>